<dbReference type="GO" id="GO:0009401">
    <property type="term" value="P:phosphoenolpyruvate-dependent sugar phosphotransferase system"/>
    <property type="evidence" value="ECO:0007669"/>
    <property type="project" value="UniProtKB-KW"/>
</dbReference>
<protein>
    <submittedName>
        <fullName evidence="11">PTS system sorbose-specific iic component</fullName>
    </submittedName>
</protein>
<dbReference type="GO" id="GO:0005886">
    <property type="term" value="C:plasma membrane"/>
    <property type="evidence" value="ECO:0007669"/>
    <property type="project" value="UniProtKB-SubCell"/>
</dbReference>
<feature type="transmembrane region" description="Helical" evidence="10">
    <location>
        <begin position="52"/>
        <end position="72"/>
    </location>
</feature>
<keyword evidence="8 10" id="KW-0472">Membrane</keyword>
<keyword evidence="4" id="KW-0762">Sugar transport</keyword>
<keyword evidence="2" id="KW-0813">Transport</keyword>
<evidence type="ECO:0000256" key="1">
    <source>
        <dbReference type="ARBA" id="ARBA00004651"/>
    </source>
</evidence>
<keyword evidence="6 10" id="KW-0812">Transmembrane</keyword>
<organism evidence="11 12">
    <name type="scientific">Lactobacillus paragasseri JV-V03</name>
    <dbReference type="NCBI Taxonomy" id="525326"/>
    <lineage>
        <taxon>Bacteria</taxon>
        <taxon>Bacillati</taxon>
        <taxon>Bacillota</taxon>
        <taxon>Bacilli</taxon>
        <taxon>Lactobacillales</taxon>
        <taxon>Lactobacillaceae</taxon>
        <taxon>Lactobacillus</taxon>
    </lineage>
</organism>
<feature type="region of interest" description="Disordered" evidence="9">
    <location>
        <begin position="278"/>
        <end position="319"/>
    </location>
</feature>
<evidence type="ECO:0000256" key="4">
    <source>
        <dbReference type="ARBA" id="ARBA00022597"/>
    </source>
</evidence>
<feature type="transmembrane region" description="Helical" evidence="10">
    <location>
        <begin position="29"/>
        <end position="46"/>
    </location>
</feature>
<feature type="transmembrane region" description="Helical" evidence="10">
    <location>
        <begin position="204"/>
        <end position="226"/>
    </location>
</feature>
<evidence type="ECO:0000313" key="12">
    <source>
        <dbReference type="Proteomes" id="UP000003672"/>
    </source>
</evidence>
<sequence>MPIFCVFTKYYFKSAIIYLKAISEREGNIMKISVIAIIFLSLYVGLGQLDALSLKTGLYSPVFGGAVTGLVLGDLKTGLIVGATLQLATLGVATYGGATVPDFLSGSVMGTAYAIISGRGAAYGIGLAIPIGLLLTQMDILARLANTYFQNHATKEAEKVNYTAVERDNLYGIISWVLSRAIPVFIGLTFGATVVKAINNWIPAWLMNGLKIAGIILPAMGIAILMRYLPLKRYYPYFILGFALMAYFAKQFSLLGLALVGFSLAAIYVMQKQKNNKSGKAQNIEKKDSNSKKEIKGIQNPNEAIEASRVDAEEVEFDA</sequence>
<dbReference type="PANTHER" id="PTHR32502">
    <property type="entry name" value="N-ACETYLGALACTOSAMINE PERMEASE II COMPONENT-RELATED"/>
    <property type="match status" value="1"/>
</dbReference>
<dbReference type="EMBL" id="ACGO02000003">
    <property type="protein sequence ID" value="EFJ69037.1"/>
    <property type="molecule type" value="Genomic_DNA"/>
</dbReference>
<feature type="compositionally biased region" description="Basic and acidic residues" evidence="9">
    <location>
        <begin position="283"/>
        <end position="296"/>
    </location>
</feature>
<dbReference type="InterPro" id="IPR004700">
    <property type="entry name" value="PTS_IIC_man"/>
</dbReference>
<evidence type="ECO:0000256" key="5">
    <source>
        <dbReference type="ARBA" id="ARBA00022683"/>
    </source>
</evidence>
<evidence type="ECO:0000256" key="7">
    <source>
        <dbReference type="ARBA" id="ARBA00022989"/>
    </source>
</evidence>
<proteinExistence type="predicted"/>
<comment type="subcellular location">
    <subcellularLocation>
        <location evidence="1">Cell membrane</location>
        <topology evidence="1">Multi-pass membrane protein</topology>
    </subcellularLocation>
</comment>
<comment type="caution">
    <text evidence="11">The sequence shown here is derived from an EMBL/GenBank/DDBJ whole genome shotgun (WGS) entry which is preliminary data.</text>
</comment>
<gene>
    <name evidence="11" type="ORF">HMPREF0514_11668</name>
</gene>
<evidence type="ECO:0000256" key="3">
    <source>
        <dbReference type="ARBA" id="ARBA00022475"/>
    </source>
</evidence>
<evidence type="ECO:0000313" key="11">
    <source>
        <dbReference type="EMBL" id="EFJ69037.1"/>
    </source>
</evidence>
<accession>A0AA86ZPE7</accession>
<keyword evidence="3" id="KW-1003">Cell membrane</keyword>
<evidence type="ECO:0000256" key="2">
    <source>
        <dbReference type="ARBA" id="ARBA00022448"/>
    </source>
</evidence>
<evidence type="ECO:0000256" key="6">
    <source>
        <dbReference type="ARBA" id="ARBA00022692"/>
    </source>
</evidence>
<evidence type="ECO:0000256" key="9">
    <source>
        <dbReference type="SAM" id="MobiDB-lite"/>
    </source>
</evidence>
<dbReference type="PANTHER" id="PTHR32502:SF28">
    <property type="entry name" value="PHOSPHOTRANSFERASE SYSTEM SUGAR-SPECIFIC EIIC COMPONENT"/>
    <property type="match status" value="1"/>
</dbReference>
<name>A0AA86ZPE7_9LACO</name>
<dbReference type="InterPro" id="IPR050303">
    <property type="entry name" value="GatZ_KbaZ_carbometab"/>
</dbReference>
<evidence type="ECO:0000256" key="8">
    <source>
        <dbReference type="ARBA" id="ARBA00023136"/>
    </source>
</evidence>
<dbReference type="PROSITE" id="PS51106">
    <property type="entry name" value="PTS_EIIC_TYPE_4"/>
    <property type="match status" value="1"/>
</dbReference>
<evidence type="ECO:0000256" key="10">
    <source>
        <dbReference type="SAM" id="Phobius"/>
    </source>
</evidence>
<feature type="transmembrane region" description="Helical" evidence="10">
    <location>
        <begin position="177"/>
        <end position="198"/>
    </location>
</feature>
<dbReference type="AlphaFoldDB" id="A0AA86ZPE7"/>
<reference evidence="11 12" key="1">
    <citation type="submission" date="2010-06" db="EMBL/GenBank/DDBJ databases">
        <authorList>
            <person name="Muzny D."/>
            <person name="Qin X."/>
            <person name="Buhay C."/>
            <person name="Dugan-Rocha S."/>
            <person name="Ding Y."/>
            <person name="Chen G."/>
            <person name="Hawes A."/>
            <person name="Holder M."/>
            <person name="Jhangiani S."/>
            <person name="Johnson A."/>
            <person name="Khan Z."/>
            <person name="Li Z."/>
            <person name="Liu W."/>
            <person name="Liu X."/>
            <person name="Perez L."/>
            <person name="Shen H."/>
            <person name="Wang Q."/>
            <person name="Watt J."/>
            <person name="Xi L."/>
            <person name="Xin Y."/>
            <person name="Zhou J."/>
            <person name="Deng J."/>
            <person name="Jiang H."/>
            <person name="Liu Y."/>
            <person name="Qu J."/>
            <person name="Song X.-Z."/>
            <person name="Zhang L."/>
            <person name="Villasana D."/>
            <person name="Johnson A."/>
            <person name="Liu J."/>
            <person name="Liyanage D."/>
            <person name="Lorensuhewa L."/>
            <person name="Robinson T."/>
            <person name="Song A."/>
            <person name="Song B.-B."/>
            <person name="Dinh H."/>
            <person name="Thornton R."/>
            <person name="Coyle M."/>
            <person name="Francisco L."/>
            <person name="Jackson L."/>
            <person name="Javaid M."/>
            <person name="Korchina V."/>
            <person name="Kovar C."/>
            <person name="Mata R."/>
            <person name="Mathew T."/>
            <person name="Ngo R."/>
            <person name="Nguyen L."/>
            <person name="Nguyen N."/>
            <person name="Okwuonu G."/>
            <person name="Ongeri F."/>
            <person name="Pham C."/>
            <person name="Simmons D."/>
            <person name="Wilczek-Boney K."/>
            <person name="Hale W."/>
            <person name="Jakkamsetti A."/>
            <person name="Pham P."/>
            <person name="Ruth R."/>
            <person name="San Lucas F."/>
            <person name="Warren J."/>
            <person name="Zhang J."/>
            <person name="Zhao Z."/>
            <person name="Zhou C."/>
            <person name="Zhu D."/>
            <person name="Lee S."/>
            <person name="Bess C."/>
            <person name="Blankenburg K."/>
            <person name="Forbes L."/>
            <person name="Fu Q."/>
            <person name="Gubbala S."/>
            <person name="Hirani K."/>
            <person name="Jayaseelan J.C."/>
            <person name="Lara F."/>
            <person name="Munidasa M."/>
            <person name="Palculict T."/>
            <person name="Patil S."/>
            <person name="Pu L.-L."/>
            <person name="Saada N."/>
            <person name="Tang L."/>
            <person name="Weissenberger G."/>
            <person name="Zhu Y."/>
            <person name="Hemphill L."/>
            <person name="Shang Y."/>
            <person name="Youmans B."/>
            <person name="Ayvaz T."/>
            <person name="Ross M."/>
            <person name="Santibanez J."/>
            <person name="Aqrawi P."/>
            <person name="Gross S."/>
            <person name="Joshi V."/>
            <person name="Fowler G."/>
            <person name="Nazareth L."/>
            <person name="Reid J."/>
            <person name="Worley K."/>
            <person name="Petrosino J."/>
            <person name="Highlander S."/>
            <person name="Gibbs R."/>
        </authorList>
    </citation>
    <scope>NUCLEOTIDE SEQUENCE [LARGE SCALE GENOMIC DNA]</scope>
    <source>
        <strain evidence="11 12">JV-V03</strain>
    </source>
</reference>
<keyword evidence="5" id="KW-0598">Phosphotransferase system</keyword>
<feature type="transmembrane region" description="Helical" evidence="10">
    <location>
        <begin position="79"/>
        <end position="98"/>
    </location>
</feature>
<dbReference type="Proteomes" id="UP000003672">
    <property type="component" value="Unassembled WGS sequence"/>
</dbReference>
<keyword evidence="7 10" id="KW-1133">Transmembrane helix</keyword>
<feature type="transmembrane region" description="Helical" evidence="10">
    <location>
        <begin position="110"/>
        <end position="135"/>
    </location>
</feature>
<dbReference type="Pfam" id="PF03609">
    <property type="entry name" value="EII-Sor"/>
    <property type="match status" value="1"/>
</dbReference>